<dbReference type="GO" id="GO:0009243">
    <property type="term" value="P:O antigen biosynthetic process"/>
    <property type="evidence" value="ECO:0007669"/>
    <property type="project" value="InterPro"/>
</dbReference>
<dbReference type="Proteomes" id="UP000245765">
    <property type="component" value="Unassembled WGS sequence"/>
</dbReference>
<dbReference type="OrthoDB" id="9814110at2"/>
<dbReference type="GO" id="GO:0047343">
    <property type="term" value="F:glucose-1-phosphate cytidylyltransferase activity"/>
    <property type="evidence" value="ECO:0007669"/>
    <property type="project" value="InterPro"/>
</dbReference>
<proteinExistence type="predicted"/>
<keyword evidence="3" id="KW-1185">Reference proteome</keyword>
<dbReference type="Gene3D" id="3.90.550.10">
    <property type="entry name" value="Spore Coat Polysaccharide Biosynthesis Protein SpsA, Chain A"/>
    <property type="match status" value="1"/>
</dbReference>
<dbReference type="InterPro" id="IPR046981">
    <property type="entry name" value="G1P_cyt_trans"/>
</dbReference>
<dbReference type="AlphaFoldDB" id="A0A317FFW2"/>
<dbReference type="InterPro" id="IPR029044">
    <property type="entry name" value="Nucleotide-diphossugar_trans"/>
</dbReference>
<accession>A0A317FFW2</accession>
<dbReference type="InterPro" id="IPR013446">
    <property type="entry name" value="G1P_cyt_trans-like"/>
</dbReference>
<evidence type="ECO:0000259" key="1">
    <source>
        <dbReference type="Pfam" id="PF00483"/>
    </source>
</evidence>
<dbReference type="InterPro" id="IPR005835">
    <property type="entry name" value="NTP_transferase_dom"/>
</dbReference>
<dbReference type="EMBL" id="QGNA01000002">
    <property type="protein sequence ID" value="PWS37262.1"/>
    <property type="molecule type" value="Genomic_DNA"/>
</dbReference>
<dbReference type="NCBIfam" id="TIGR02623">
    <property type="entry name" value="G1P_cyt_trans"/>
    <property type="match status" value="1"/>
</dbReference>
<dbReference type="CDD" id="cd02524">
    <property type="entry name" value="G1P_cytidylyltransferase"/>
    <property type="match status" value="1"/>
</dbReference>
<dbReference type="RefSeq" id="WP_109870371.1">
    <property type="nucleotide sequence ID" value="NZ_QGNA01000002.1"/>
</dbReference>
<dbReference type="Pfam" id="PF00483">
    <property type="entry name" value="NTP_transferase"/>
    <property type="match status" value="1"/>
</dbReference>
<comment type="caution">
    <text evidence="2">The sequence shown here is derived from an EMBL/GenBank/DDBJ whole genome shotgun (WGS) entry which is preliminary data.</text>
</comment>
<reference evidence="3" key="1">
    <citation type="submission" date="2018-05" db="EMBL/GenBank/DDBJ databases">
        <authorList>
            <person name="Du Z."/>
            <person name="Wang X."/>
        </authorList>
    </citation>
    <scope>NUCLEOTIDE SEQUENCE [LARGE SCALE GENOMIC DNA]</scope>
    <source>
        <strain evidence="3">CQN31</strain>
    </source>
</reference>
<sequence>MKAVILAGGRGTRLAEETSLRPKPMVEIGGRPILWHIMKIYAAHGVTDFVICLGYKGWQIKEFFLNYRSHAADLTVDLATGAVEVLRPNAEPWRVTLVDTGEDTMTGGRLRRIAPHVVGDEAFCMTYGDGVGDVDITALIAFHRRHGRQATVTAVVPPGRFGALQRDGDRVAAFTEKPAGDGGTINGGFFVLSPRVLDRIGGDATVWENEPLTGLARDGELCAYDHRGFWQPMDTLRDREQLERLWAEGRAPWRVW</sequence>
<protein>
    <submittedName>
        <fullName evidence="2">Glucose-1-phosphate cytidylyltransferase</fullName>
    </submittedName>
</protein>
<keyword evidence="2" id="KW-0808">Transferase</keyword>
<organism evidence="2 3">
    <name type="scientific">Falsiroseomonas bella</name>
    <dbReference type="NCBI Taxonomy" id="2184016"/>
    <lineage>
        <taxon>Bacteria</taxon>
        <taxon>Pseudomonadati</taxon>
        <taxon>Pseudomonadota</taxon>
        <taxon>Alphaproteobacteria</taxon>
        <taxon>Acetobacterales</taxon>
        <taxon>Roseomonadaceae</taxon>
        <taxon>Falsiroseomonas</taxon>
    </lineage>
</organism>
<dbReference type="PANTHER" id="PTHR47183:SF1">
    <property type="entry name" value="GLUCOSE-1-PHOSPHATE CYTIDYLYLTRANSFERASE"/>
    <property type="match status" value="1"/>
</dbReference>
<keyword evidence="2" id="KW-0548">Nucleotidyltransferase</keyword>
<gene>
    <name evidence="2" type="primary">rfbF</name>
    <name evidence="2" type="ORF">DFH01_10430</name>
</gene>
<dbReference type="SUPFAM" id="SSF53448">
    <property type="entry name" value="Nucleotide-diphospho-sugar transferases"/>
    <property type="match status" value="1"/>
</dbReference>
<evidence type="ECO:0000313" key="3">
    <source>
        <dbReference type="Proteomes" id="UP000245765"/>
    </source>
</evidence>
<name>A0A317FFW2_9PROT</name>
<evidence type="ECO:0000313" key="2">
    <source>
        <dbReference type="EMBL" id="PWS37262.1"/>
    </source>
</evidence>
<dbReference type="PANTHER" id="PTHR47183">
    <property type="entry name" value="GLUCOSE-1-PHOSPHATE CYTIDYLYLTRANSFERASE-RELATED"/>
    <property type="match status" value="1"/>
</dbReference>
<feature type="domain" description="Nucleotidyl transferase" evidence="1">
    <location>
        <begin position="2"/>
        <end position="200"/>
    </location>
</feature>